<dbReference type="EMBL" id="CM040464">
    <property type="protein sequence ID" value="MCI4383820.1"/>
    <property type="molecule type" value="Genomic_DNA"/>
</dbReference>
<dbReference type="Proteomes" id="UP000829447">
    <property type="component" value="Linkage Group LG11"/>
</dbReference>
<evidence type="ECO:0000313" key="2">
    <source>
        <dbReference type="Proteomes" id="UP000829447"/>
    </source>
</evidence>
<name>A0ACC5WZW6_PANGG</name>
<sequence length="434" mass="49690">MELCSHRPVRVPMLTSVHCQKCLQWTGEHQNWTTEQWKKVAWSNKSHFLLHHVEGRVCVHRLPGEEMAPACTMGRTQAGGGSVMLWAMFCWETLGPDIHVDAILTRTTYLNIVEDQLHPFMATVFPNGSDFFRQDNAPCHTAKIVQEWFEEHDRVQGVDLASKFPRSQSNRTSVGCAGHQVRSMEAPPRNLQDLKDLLLTSLCQIPQHTFRDLVESMPRRVRAVLAAKGDQHNIRQVVIMLWLIGEPEELHSVDDMDDNLDLQLLNESQERAVQEALKNPFTVIQGPPGTGKTVVGVHITYHFYMKNKALEAECPNQPPSLVQDASLNENIPPKKRGILYCGPSNKSVDIVAEQLLKLRRVLKPLRIYCDQMEMREYPYPGSELKLCRRSLRDEKPKEVLRDISLMYLVRRPENPYAKEIKALEDSTGDFDTER</sequence>
<reference evidence="1 2" key="1">
    <citation type="journal article" date="2022" name="bioRxiv">
        <title>An ancient truncated duplication of the anti-Mullerian hormone receptor type 2 gene is a potential conserved master sex determinant in the Pangasiidae catfish family.</title>
        <authorList>
            <person name="Wen M."/>
            <person name="Pan Q."/>
            <person name="Jouanno E."/>
            <person name="Montfort J."/>
            <person name="Zahm M."/>
            <person name="Cabau C."/>
            <person name="Klopp C."/>
            <person name="Iampietro C."/>
            <person name="Roques C."/>
            <person name="Bouchez O."/>
            <person name="Castinel A."/>
            <person name="Donnadieu C."/>
            <person name="Parrinello H."/>
            <person name="Poncet C."/>
            <person name="Belmonte E."/>
            <person name="Gautier V."/>
            <person name="Avarre J.-C."/>
            <person name="Dugue R."/>
            <person name="Gustiano R."/>
            <person name="Ha T.T.T."/>
            <person name="Campet M."/>
            <person name="Sriphairoj K."/>
            <person name="Ribolli J."/>
            <person name="de Almeida F.L."/>
            <person name="Desvignes T."/>
            <person name="Postlethwait J.H."/>
            <person name="Bucao C.F."/>
            <person name="Robinson-Rechavi M."/>
            <person name="Bobe J."/>
            <person name="Herpin A."/>
            <person name="Guiguen Y."/>
        </authorList>
    </citation>
    <scope>NUCLEOTIDE SEQUENCE [LARGE SCALE GENOMIC DNA]</scope>
    <source>
        <strain evidence="1">YG-Dec2019</strain>
    </source>
</reference>
<organism evidence="1 2">
    <name type="scientific">Pangasianodon gigas</name>
    <name type="common">Mekong giant catfish</name>
    <name type="synonym">Pangasius gigas</name>
    <dbReference type="NCBI Taxonomy" id="30993"/>
    <lineage>
        <taxon>Eukaryota</taxon>
        <taxon>Metazoa</taxon>
        <taxon>Chordata</taxon>
        <taxon>Craniata</taxon>
        <taxon>Vertebrata</taxon>
        <taxon>Euteleostomi</taxon>
        <taxon>Actinopterygii</taxon>
        <taxon>Neopterygii</taxon>
        <taxon>Teleostei</taxon>
        <taxon>Ostariophysi</taxon>
        <taxon>Siluriformes</taxon>
        <taxon>Pangasiidae</taxon>
        <taxon>Pangasianodon</taxon>
    </lineage>
</organism>
<proteinExistence type="predicted"/>
<accession>A0ACC5WZW6</accession>
<gene>
    <name evidence="1" type="ORF">PGIGA_G00031180</name>
</gene>
<evidence type="ECO:0000313" key="1">
    <source>
        <dbReference type="EMBL" id="MCI4383820.1"/>
    </source>
</evidence>
<keyword evidence="2" id="KW-1185">Reference proteome</keyword>
<comment type="caution">
    <text evidence="1">The sequence shown here is derived from an EMBL/GenBank/DDBJ whole genome shotgun (WGS) entry which is preliminary data.</text>
</comment>
<protein>
    <submittedName>
        <fullName evidence="1">Uncharacterized protein</fullName>
    </submittedName>
</protein>